<dbReference type="Pfam" id="PF09734">
    <property type="entry name" value="Tau95"/>
    <property type="match status" value="1"/>
</dbReference>
<keyword evidence="4" id="KW-0539">Nucleus</keyword>
<name>A0ABR4NPU7_9SACH</name>
<dbReference type="Pfam" id="PF17682">
    <property type="entry name" value="Tau95_N"/>
    <property type="match status" value="2"/>
</dbReference>
<evidence type="ECO:0000256" key="1">
    <source>
        <dbReference type="ARBA" id="ARBA00004123"/>
    </source>
</evidence>
<protein>
    <submittedName>
        <fullName evidence="8">Transcription factor tau 95 kDa subunit</fullName>
    </submittedName>
</protein>
<proteinExistence type="predicted"/>
<keyword evidence="3" id="KW-0804">Transcription</keyword>
<evidence type="ECO:0000259" key="7">
    <source>
        <dbReference type="Pfam" id="PF17682"/>
    </source>
</evidence>
<feature type="domain" description="Transcription factor IIIC subunit Tfc1/Sfc1 triple barrel" evidence="7">
    <location>
        <begin position="17"/>
        <end position="70"/>
    </location>
</feature>
<evidence type="ECO:0000259" key="6">
    <source>
        <dbReference type="Pfam" id="PF09734"/>
    </source>
</evidence>
<gene>
    <name evidence="8" type="ORF">RNJ44_01483</name>
</gene>
<feature type="compositionally biased region" description="Acidic residues" evidence="5">
    <location>
        <begin position="551"/>
        <end position="569"/>
    </location>
</feature>
<dbReference type="InterPro" id="IPR042536">
    <property type="entry name" value="TFIIIC_tauA_Sfc1"/>
</dbReference>
<dbReference type="InterPro" id="IPR019136">
    <property type="entry name" value="TF_IIIC_su-5_HTH"/>
</dbReference>
<feature type="domain" description="Transcription factor IIIC subunit 5 HTH" evidence="6">
    <location>
        <begin position="238"/>
        <end position="402"/>
    </location>
</feature>
<comment type="caution">
    <text evidence="8">The sequence shown here is derived from an EMBL/GenBank/DDBJ whole genome shotgun (WGS) entry which is preliminary data.</text>
</comment>
<evidence type="ECO:0000313" key="9">
    <source>
        <dbReference type="Proteomes" id="UP001623330"/>
    </source>
</evidence>
<evidence type="ECO:0000256" key="2">
    <source>
        <dbReference type="ARBA" id="ARBA00023125"/>
    </source>
</evidence>
<dbReference type="Proteomes" id="UP001623330">
    <property type="component" value="Unassembled WGS sequence"/>
</dbReference>
<keyword evidence="9" id="KW-1185">Reference proteome</keyword>
<evidence type="ECO:0000313" key="8">
    <source>
        <dbReference type="EMBL" id="KAL3230120.1"/>
    </source>
</evidence>
<accession>A0ABR4NPU7</accession>
<reference evidence="8 9" key="1">
    <citation type="submission" date="2024-05" db="EMBL/GenBank/DDBJ databases">
        <title>Long read based assembly of the Candida bracarensis genome reveals expanded adhesin content.</title>
        <authorList>
            <person name="Marcet-Houben M."/>
            <person name="Ksiezopolska E."/>
            <person name="Gabaldon T."/>
        </authorList>
    </citation>
    <scope>NUCLEOTIDE SEQUENCE [LARGE SCALE GENOMIC DNA]</scope>
    <source>
        <strain evidence="8 9">CBM6</strain>
    </source>
</reference>
<evidence type="ECO:0000256" key="3">
    <source>
        <dbReference type="ARBA" id="ARBA00023163"/>
    </source>
</evidence>
<dbReference type="PANTHER" id="PTHR13230:SF5">
    <property type="entry name" value="GENERAL TRANSCRIPTION FACTOR 3C POLYPEPTIDE 5"/>
    <property type="match status" value="1"/>
</dbReference>
<keyword evidence="2" id="KW-0238">DNA-binding</keyword>
<dbReference type="PANTHER" id="PTHR13230">
    <property type="entry name" value="GENERAL TRANSCRIPTION FACTOR IIIC, POLYPEPTIDE 5"/>
    <property type="match status" value="1"/>
</dbReference>
<sequence>MDDTVREHTLDLPQIPSVEFPLNISRKQQSIVRAIDMCGGIEKVKAVFTTNGANNAANVATEKGLELFLNKLPRDTTIHDDSEDEGSWKDDADRIGEEVDQGTKNDSDFFNEHPIIGKRVPFRDDSVVLKISMPKGTMENNNGNVLAALKSLKDDEYCAEPVAIINNTVKFREMSDFQVTLDNVPAAREFQRSFGSLDWDNFKQFVDSVPDNDSRPFENINNLIIDRSVKSPNSDYQLPPPPRLSMVGYPLLYKYKGNPFAVKKENGTNEVKGSYIKNYQLFVHDMNDDVKVPDSPAEELKEAYEKAKKDGIYPGTKKDSKFYEYLEECISILRGKFNERPIWVKRHLDGIVPKRIHHTIKIALALLSYRFTMGPWRNTYIQFGVDPRTSSEYAKYQTEYFKIERRLLSSPMVRKNVPKPPPLVFESDTPGEIDSRFKFDGSRIPWYLMLQIDLLIQEPNILEVFEKVEYLSKPNEVTGWFTELDLAKIRRIVKYELGCMVQGKYDFNVYKLKYYKSMLFFKESMMTQKDGSIDDDGDVNMADGEQSNENVGEEDEEDNGVEAGEEDDTVREHEESESYSQLQTSQSKDISDEEEEEDTFDIRNASFKEVIDRIRQSDPDTAKKLSKQLEGLVNLSSL</sequence>
<evidence type="ECO:0000256" key="5">
    <source>
        <dbReference type="SAM" id="MobiDB-lite"/>
    </source>
</evidence>
<feature type="compositionally biased region" description="Polar residues" evidence="5">
    <location>
        <begin position="578"/>
        <end position="588"/>
    </location>
</feature>
<feature type="region of interest" description="Disordered" evidence="5">
    <location>
        <begin position="531"/>
        <end position="605"/>
    </location>
</feature>
<dbReference type="EMBL" id="JBEVYD010000010">
    <property type="protein sequence ID" value="KAL3230120.1"/>
    <property type="molecule type" value="Genomic_DNA"/>
</dbReference>
<feature type="domain" description="Transcription factor IIIC subunit Tfc1/Sfc1 triple barrel" evidence="7">
    <location>
        <begin position="106"/>
        <end position="179"/>
    </location>
</feature>
<dbReference type="InterPro" id="IPR041499">
    <property type="entry name" value="Tfc1/Sfc1_N"/>
</dbReference>
<evidence type="ECO:0000256" key="4">
    <source>
        <dbReference type="ARBA" id="ARBA00023242"/>
    </source>
</evidence>
<dbReference type="InterPro" id="IPR040454">
    <property type="entry name" value="TF_IIIC_Tfc1/Sfc1"/>
</dbReference>
<organism evidence="8 9">
    <name type="scientific">Nakaseomyces bracarensis</name>
    <dbReference type="NCBI Taxonomy" id="273131"/>
    <lineage>
        <taxon>Eukaryota</taxon>
        <taxon>Fungi</taxon>
        <taxon>Dikarya</taxon>
        <taxon>Ascomycota</taxon>
        <taxon>Saccharomycotina</taxon>
        <taxon>Saccharomycetes</taxon>
        <taxon>Saccharomycetales</taxon>
        <taxon>Saccharomycetaceae</taxon>
        <taxon>Nakaseomyces</taxon>
    </lineage>
</organism>
<dbReference type="Gene3D" id="3.30.200.160">
    <property type="entry name" value="TFIIIC, subcomplex tauA, subunit Sfc1, barrel domain"/>
    <property type="match status" value="1"/>
</dbReference>
<comment type="subcellular location">
    <subcellularLocation>
        <location evidence="1">Nucleus</location>
    </subcellularLocation>
</comment>